<accession>A0A7W6MY72</accession>
<proteinExistence type="inferred from homology"/>
<dbReference type="GeneID" id="93100274"/>
<dbReference type="InterPro" id="IPR012944">
    <property type="entry name" value="SusD_RagB_dom"/>
</dbReference>
<comment type="subcellular location">
    <subcellularLocation>
        <location evidence="1">Cell outer membrane</location>
    </subcellularLocation>
</comment>
<dbReference type="Gene3D" id="1.25.40.390">
    <property type="match status" value="1"/>
</dbReference>
<evidence type="ECO:0000259" key="7">
    <source>
        <dbReference type="Pfam" id="PF14322"/>
    </source>
</evidence>
<dbReference type="OrthoDB" id="5694214at2"/>
<dbReference type="Proteomes" id="UP000546007">
    <property type="component" value="Unassembled WGS sequence"/>
</dbReference>
<dbReference type="SUPFAM" id="SSF48452">
    <property type="entry name" value="TPR-like"/>
    <property type="match status" value="1"/>
</dbReference>
<organism evidence="8 9">
    <name type="scientific">Butyricimonas faecihominis</name>
    <dbReference type="NCBI Taxonomy" id="1472416"/>
    <lineage>
        <taxon>Bacteria</taxon>
        <taxon>Pseudomonadati</taxon>
        <taxon>Bacteroidota</taxon>
        <taxon>Bacteroidia</taxon>
        <taxon>Bacteroidales</taxon>
        <taxon>Odoribacteraceae</taxon>
        <taxon>Butyricimonas</taxon>
    </lineage>
</organism>
<evidence type="ECO:0000313" key="8">
    <source>
        <dbReference type="EMBL" id="MBB4025757.1"/>
    </source>
</evidence>
<gene>
    <name evidence="8" type="ORF">GGR14_001541</name>
</gene>
<keyword evidence="5" id="KW-0998">Cell outer membrane</keyword>
<keyword evidence="9" id="KW-1185">Reference proteome</keyword>
<protein>
    <recommendedName>
        <fullName evidence="10">RagB/SusD family nutrient uptake outer membrane protein</fullName>
    </recommendedName>
</protein>
<dbReference type="InterPro" id="IPR011990">
    <property type="entry name" value="TPR-like_helical_dom_sf"/>
</dbReference>
<evidence type="ECO:0000256" key="3">
    <source>
        <dbReference type="ARBA" id="ARBA00022729"/>
    </source>
</evidence>
<evidence type="ECO:0000259" key="6">
    <source>
        <dbReference type="Pfam" id="PF07980"/>
    </source>
</evidence>
<keyword evidence="4" id="KW-0472">Membrane</keyword>
<feature type="domain" description="RagB/SusD" evidence="6">
    <location>
        <begin position="311"/>
        <end position="421"/>
    </location>
</feature>
<evidence type="ECO:0000256" key="2">
    <source>
        <dbReference type="ARBA" id="ARBA00006275"/>
    </source>
</evidence>
<dbReference type="Pfam" id="PF14322">
    <property type="entry name" value="SusD-like_3"/>
    <property type="match status" value="1"/>
</dbReference>
<evidence type="ECO:0000313" key="9">
    <source>
        <dbReference type="Proteomes" id="UP000546007"/>
    </source>
</evidence>
<dbReference type="InterPro" id="IPR033985">
    <property type="entry name" value="SusD-like_N"/>
</dbReference>
<name>A0A7W6MY72_9BACT</name>
<evidence type="ECO:0000256" key="1">
    <source>
        <dbReference type="ARBA" id="ARBA00004442"/>
    </source>
</evidence>
<sequence>MKQTFIYIFMFLSIISQTSCEDQLNALPTQSKVEGNVIVDQASAEIALNGVYYRFASGGESQDEPAILWASYHELTSPILTGYFTYAFGGSPLEETFYPTDNNILNTWSNAYSLINAANGVIEQMEALSSTLFTGNRKAEIIAEAKLMRAYGHYNLLRYFCRFDDTESEYGALIRDEFVTTNNIAKSRSDVKSTYTFILEDLEEAIKNAPLENKNIYGNQWIAKAMKARVLILRGEGTDYTDVVTITTDIIDNGPYELEEHVEDIFNTKGLTSKEVMLGIQPLANQTARYGTYWQEYNSMAMYTAMPSFMSLIENDPRKDWMLIAQKRYNDPTLTDYGIVKGISGNKKEESIAIRLTEMYLLKAEAIVLSGGKLEDAKNLLKTVSGHAGITDFSVIDAITNRDELRLEIYKETVKNLIFEDGIEWTAMTRLPLEEILKIKPAIKEYNYTILPIPATEFEKNPTIGSQNPGYSKI</sequence>
<dbReference type="GO" id="GO:0009279">
    <property type="term" value="C:cell outer membrane"/>
    <property type="evidence" value="ECO:0007669"/>
    <property type="project" value="UniProtKB-SubCell"/>
</dbReference>
<evidence type="ECO:0008006" key="10">
    <source>
        <dbReference type="Google" id="ProtNLM"/>
    </source>
</evidence>
<dbReference type="EMBL" id="JACIES010000003">
    <property type="protein sequence ID" value="MBB4025757.1"/>
    <property type="molecule type" value="Genomic_DNA"/>
</dbReference>
<dbReference type="Pfam" id="PF07980">
    <property type="entry name" value="SusD_RagB"/>
    <property type="match status" value="1"/>
</dbReference>
<comment type="similarity">
    <text evidence="2">Belongs to the SusD family.</text>
</comment>
<dbReference type="RefSeq" id="WP_151411781.1">
    <property type="nucleotide sequence ID" value="NZ_AP028155.1"/>
</dbReference>
<comment type="caution">
    <text evidence="8">The sequence shown here is derived from an EMBL/GenBank/DDBJ whole genome shotgun (WGS) entry which is preliminary data.</text>
</comment>
<dbReference type="AlphaFoldDB" id="A0A7W6MY72"/>
<keyword evidence="3" id="KW-0732">Signal</keyword>
<feature type="domain" description="SusD-like N-terminal" evidence="7">
    <location>
        <begin position="96"/>
        <end position="230"/>
    </location>
</feature>
<evidence type="ECO:0000256" key="5">
    <source>
        <dbReference type="ARBA" id="ARBA00023237"/>
    </source>
</evidence>
<reference evidence="8 9" key="1">
    <citation type="submission" date="2020-08" db="EMBL/GenBank/DDBJ databases">
        <title>Genomic Encyclopedia of Type Strains, Phase IV (KMG-IV): sequencing the most valuable type-strain genomes for metagenomic binning, comparative biology and taxonomic classification.</title>
        <authorList>
            <person name="Goeker M."/>
        </authorList>
    </citation>
    <scope>NUCLEOTIDE SEQUENCE [LARGE SCALE GENOMIC DNA]</scope>
    <source>
        <strain evidence="8 9">DSM 105721</strain>
    </source>
</reference>
<evidence type="ECO:0000256" key="4">
    <source>
        <dbReference type="ARBA" id="ARBA00023136"/>
    </source>
</evidence>